<evidence type="ECO:0000313" key="3">
    <source>
        <dbReference type="Proteomes" id="UP001596620"/>
    </source>
</evidence>
<keyword evidence="1" id="KW-0175">Coiled coil</keyword>
<dbReference type="InterPro" id="IPR019454">
    <property type="entry name" value="Lipoprot_YkyA-like"/>
</dbReference>
<dbReference type="Proteomes" id="UP001596620">
    <property type="component" value="Unassembled WGS sequence"/>
</dbReference>
<accession>A0ABW2UYN8</accession>
<reference evidence="3" key="1">
    <citation type="journal article" date="2019" name="Int. J. Syst. Evol. Microbiol.">
        <title>The Global Catalogue of Microorganisms (GCM) 10K type strain sequencing project: providing services to taxonomists for standard genome sequencing and annotation.</title>
        <authorList>
            <consortium name="The Broad Institute Genomics Platform"/>
            <consortium name="The Broad Institute Genome Sequencing Center for Infectious Disease"/>
            <person name="Wu L."/>
            <person name="Ma J."/>
        </authorList>
    </citation>
    <scope>NUCLEOTIDE SEQUENCE [LARGE SCALE GENOMIC DNA]</scope>
    <source>
        <strain evidence="3">JCM 30234</strain>
    </source>
</reference>
<dbReference type="InterPro" id="IPR036785">
    <property type="entry name" value="YkyA-like_sf"/>
</dbReference>
<dbReference type="Gene3D" id="1.20.120.570">
    <property type="entry name" value="YkyA-like"/>
    <property type="match status" value="1"/>
</dbReference>
<gene>
    <name evidence="2" type="ORF">ACFQU8_09520</name>
</gene>
<dbReference type="RefSeq" id="WP_382359179.1">
    <property type="nucleotide sequence ID" value="NZ_JBHTGR010000027.1"/>
</dbReference>
<dbReference type="Pfam" id="PF10368">
    <property type="entry name" value="YkyA"/>
    <property type="match status" value="1"/>
</dbReference>
<dbReference type="EMBL" id="JBHTGR010000027">
    <property type="protein sequence ID" value="MFC7747467.1"/>
    <property type="molecule type" value="Genomic_DNA"/>
</dbReference>
<feature type="coiled-coil region" evidence="1">
    <location>
        <begin position="133"/>
        <end position="177"/>
    </location>
</feature>
<protein>
    <submittedName>
        <fullName evidence="2">YkyA family protein</fullName>
    </submittedName>
</protein>
<organism evidence="2 3">
    <name type="scientific">Lentibacillus kimchii</name>
    <dbReference type="NCBI Taxonomy" id="1542911"/>
    <lineage>
        <taxon>Bacteria</taxon>
        <taxon>Bacillati</taxon>
        <taxon>Bacillota</taxon>
        <taxon>Bacilli</taxon>
        <taxon>Bacillales</taxon>
        <taxon>Bacillaceae</taxon>
        <taxon>Lentibacillus</taxon>
    </lineage>
</organism>
<evidence type="ECO:0000256" key="1">
    <source>
        <dbReference type="SAM" id="Coils"/>
    </source>
</evidence>
<evidence type="ECO:0000313" key="2">
    <source>
        <dbReference type="EMBL" id="MFC7747467.1"/>
    </source>
</evidence>
<name>A0ABW2UYN8_9BACI</name>
<sequence>MYQKLEESAAIEKNFAEKQQASTKAAQNEKALYNEIISLEIDQKQQIKEDMKDAQQLNEKQKHYLQEAKDSFNKANKVSSQIKTAVQDIDDTKEKKKATAVVQLMEKRQNVFESYYHQYLDVLKLNNHLYEQLQSKALKASNLDKQIKKINQNYKTMKEQEQEFNHITKQYNQVKSQYYNKSSLTQKRINQMEEDRDKDVLA</sequence>
<comment type="caution">
    <text evidence="2">The sequence shown here is derived from an EMBL/GenBank/DDBJ whole genome shotgun (WGS) entry which is preliminary data.</text>
</comment>
<proteinExistence type="predicted"/>
<keyword evidence="3" id="KW-1185">Reference proteome</keyword>
<dbReference type="SUPFAM" id="SSF140423">
    <property type="entry name" value="MW0975(SA0943)-like"/>
    <property type="match status" value="1"/>
</dbReference>